<feature type="domain" description="SPI-1 type 3 secretion system secretin N0" evidence="8">
    <location>
        <begin position="65"/>
        <end position="133"/>
    </location>
</feature>
<name>A0A494XNM9_9BURK</name>
<keyword evidence="3 4" id="KW-0813">Transport</keyword>
<dbReference type="InterPro" id="IPR005644">
    <property type="entry name" value="NolW-like"/>
</dbReference>
<dbReference type="PANTHER" id="PTHR30332">
    <property type="entry name" value="PROBABLE GENERAL SECRETION PATHWAY PROTEIN D"/>
    <property type="match status" value="1"/>
</dbReference>
<dbReference type="GO" id="GO:0009279">
    <property type="term" value="C:cell outer membrane"/>
    <property type="evidence" value="ECO:0007669"/>
    <property type="project" value="UniProtKB-SubCell"/>
</dbReference>
<evidence type="ECO:0000313" key="10">
    <source>
        <dbReference type="Proteomes" id="UP000270342"/>
    </source>
</evidence>
<dbReference type="HAMAP" id="MF_02219">
    <property type="entry name" value="Type_III_secretin"/>
    <property type="match status" value="1"/>
</dbReference>
<feature type="domain" description="NolW-like" evidence="7">
    <location>
        <begin position="210"/>
        <end position="385"/>
    </location>
</feature>
<dbReference type="Gene3D" id="3.30.1370.120">
    <property type="match status" value="2"/>
</dbReference>
<evidence type="ECO:0000259" key="6">
    <source>
        <dbReference type="Pfam" id="PF00263"/>
    </source>
</evidence>
<gene>
    <name evidence="3" type="primary">sctC</name>
    <name evidence="9" type="ORF">D7S86_19725</name>
</gene>
<dbReference type="PRINTS" id="PR01337">
    <property type="entry name" value="TYPE3OMGPROT"/>
</dbReference>
<comment type="function">
    <text evidence="3">Component of the type III secretion system (T3SS), also called injectisome, which is used to inject bacterial effector proteins into eukaryotic host cells. Forms a ring-shaped multimeric structure with an apparent central pore in the outer membrane.</text>
</comment>
<keyword evidence="3" id="KW-0811">Translocation</keyword>
<evidence type="ECO:0000256" key="4">
    <source>
        <dbReference type="RuleBase" id="RU004004"/>
    </source>
</evidence>
<dbReference type="GO" id="GO:0030257">
    <property type="term" value="C:type III protein secretion system complex"/>
    <property type="evidence" value="ECO:0007669"/>
    <property type="project" value="UniProtKB-UniRule"/>
</dbReference>
<comment type="subunit">
    <text evidence="3">The core secretion machinery of the T3SS is composed of approximately 20 different proteins, including cytoplasmic components, a base, an export apparatus and a needle. This subunit is part of the base, which anchors the injectisome in the bacterial cell envelope. Forms a stable homooligomeric complex.</text>
</comment>
<comment type="caution">
    <text evidence="9">The sequence shown here is derived from an EMBL/GenBank/DDBJ whole genome shotgun (WGS) entry which is preliminary data.</text>
</comment>
<feature type="region of interest" description="Disordered" evidence="5">
    <location>
        <begin position="633"/>
        <end position="666"/>
    </location>
</feature>
<dbReference type="InterPro" id="IPR050810">
    <property type="entry name" value="Bact_Secretion_Sys_Channel"/>
</dbReference>
<dbReference type="AlphaFoldDB" id="A0A494XNM9"/>
<feature type="compositionally biased region" description="Basic and acidic residues" evidence="5">
    <location>
        <begin position="289"/>
        <end position="303"/>
    </location>
</feature>
<dbReference type="GO" id="GO:0015627">
    <property type="term" value="C:type II protein secretion system complex"/>
    <property type="evidence" value="ECO:0007669"/>
    <property type="project" value="TreeGrafter"/>
</dbReference>
<keyword evidence="3" id="KW-0653">Protein transport</keyword>
<dbReference type="InterPro" id="IPR003522">
    <property type="entry name" value="T3SS_OM_pore_YscC"/>
</dbReference>
<feature type="compositionally biased region" description="Basic and acidic residues" evidence="5">
    <location>
        <begin position="638"/>
        <end position="648"/>
    </location>
</feature>
<protein>
    <recommendedName>
        <fullName evidence="3">Type 3 secretion system secretin</fullName>
        <shortName evidence="3">T3SS secretin</shortName>
    </recommendedName>
</protein>
<dbReference type="NCBIfam" id="TIGR02516">
    <property type="entry name" value="type_III_yscC"/>
    <property type="match status" value="1"/>
</dbReference>
<dbReference type="InterPro" id="IPR004846">
    <property type="entry name" value="T2SS/T3SS_dom"/>
</dbReference>
<evidence type="ECO:0000256" key="5">
    <source>
        <dbReference type="SAM" id="MobiDB-lite"/>
    </source>
</evidence>
<dbReference type="Pfam" id="PF21304">
    <property type="entry name" value="T3S_SPI-1_N0"/>
    <property type="match status" value="1"/>
</dbReference>
<evidence type="ECO:0000259" key="7">
    <source>
        <dbReference type="Pfam" id="PF03958"/>
    </source>
</evidence>
<feature type="region of interest" description="Disordered" evidence="5">
    <location>
        <begin position="249"/>
        <end position="331"/>
    </location>
</feature>
<comment type="similarity">
    <text evidence="3">Belongs to the bacterial secretin family. T3SS SctC subfamily.</text>
</comment>
<dbReference type="PANTHER" id="PTHR30332:SF5">
    <property type="entry name" value="SPI-1 TYPE 3 SECRETION SYSTEM SECRETIN"/>
    <property type="match status" value="1"/>
</dbReference>
<dbReference type="OrthoDB" id="9779724at2"/>
<keyword evidence="3" id="KW-0472">Membrane</keyword>
<dbReference type="GO" id="GO:0030254">
    <property type="term" value="P:protein secretion by the type III secretion system"/>
    <property type="evidence" value="ECO:0007669"/>
    <property type="project" value="UniProtKB-UniRule"/>
</dbReference>
<feature type="domain" description="Type II/III secretion system secretin-like" evidence="6">
    <location>
        <begin position="440"/>
        <end position="600"/>
    </location>
</feature>
<organism evidence="9 10">
    <name type="scientific">Pararobbsia silviterrae</name>
    <dbReference type="NCBI Taxonomy" id="1792498"/>
    <lineage>
        <taxon>Bacteria</taxon>
        <taxon>Pseudomonadati</taxon>
        <taxon>Pseudomonadota</taxon>
        <taxon>Betaproteobacteria</taxon>
        <taxon>Burkholderiales</taxon>
        <taxon>Burkholderiaceae</taxon>
        <taxon>Pararobbsia</taxon>
    </lineage>
</organism>
<keyword evidence="3" id="KW-0998">Cell outer membrane</keyword>
<sequence length="666" mass="71863">MTGRGRRYARPGRALRHGIAVAVALCAWVHPSFAIEYADPSDARHARSDRSSDPTPADDVSPADYLARDADVTHVFDALAASMRRPLVASTLAQRKRVSGRFDLTHPERVLDRLCADLGLVSYFDGHIIYVYDMSELRRAVGSLKWIDVGRLRAFLLDTGMASTAFPIRGESASRTFYVAGPPAYVESVLAAAQHLDHGEIQTGRPENAVKVVPLKHSFVRDRVFKLRGQTVTVPGVATVLAEMLGERPERVDASSVAAGDRDATGATQMSESIRRPTDPIGTADDAQGADRRGAARRSDVERLASSARDVAALDGRADPEGSDTTLPPLPMGFAAVSRPRAIRVSARPSVLAYPDTNSLLIKGSEDDVAYLSRLIEELDVEKTQIELSLWIIDIDRATLEALGIQWQASFGGGGLGVSFNGGGGFSTLDGARFLASVFALSRRGEAQIVSRPLILTQENVPALFDNNRTFYAKLVGERTSDLQSITYGTLVSVIPRLSVDHADIEMILEIEDGKTVDAGNDGDLIDGLPVVGRTHISTIARVPRAMSLLIGGYTRHEVNRSESKVPLLGDIPWLGGLFRVRHSSTSDLTRVFLIQPRVLTGREIWQPQTLGRDALLSPGLSVDAAASTLRDITYSDEAGRRPPERDSAAVSGDAPATDAVNRSAP</sequence>
<dbReference type="EMBL" id="RBZU01000009">
    <property type="protein sequence ID" value="RKP50336.1"/>
    <property type="molecule type" value="Genomic_DNA"/>
</dbReference>
<reference evidence="9 10" key="1">
    <citation type="submission" date="2018-10" db="EMBL/GenBank/DDBJ databases">
        <title>Robbsia sp. DHC34, isolated from soil.</title>
        <authorList>
            <person name="Gao Z.-H."/>
            <person name="Qiu L.-H."/>
        </authorList>
    </citation>
    <scope>NUCLEOTIDE SEQUENCE [LARGE SCALE GENOMIC DNA]</scope>
    <source>
        <strain evidence="9 10">DHC34</strain>
    </source>
</reference>
<keyword evidence="10" id="KW-1185">Reference proteome</keyword>
<dbReference type="Pfam" id="PF03958">
    <property type="entry name" value="Secretin_N"/>
    <property type="match status" value="1"/>
</dbReference>
<dbReference type="InterPro" id="IPR038591">
    <property type="entry name" value="NolW-like_sf"/>
</dbReference>
<dbReference type="InterPro" id="IPR049034">
    <property type="entry name" value="T3S_SPI-1_N0"/>
</dbReference>
<accession>A0A494XNM9</accession>
<evidence type="ECO:0000259" key="8">
    <source>
        <dbReference type="Pfam" id="PF21304"/>
    </source>
</evidence>
<proteinExistence type="inferred from homology"/>
<dbReference type="Proteomes" id="UP000270342">
    <property type="component" value="Unassembled WGS sequence"/>
</dbReference>
<dbReference type="Gene3D" id="3.55.50.30">
    <property type="match status" value="1"/>
</dbReference>
<evidence type="ECO:0000256" key="3">
    <source>
        <dbReference type="HAMAP-Rule" id="MF_02219"/>
    </source>
</evidence>
<evidence type="ECO:0000313" key="9">
    <source>
        <dbReference type="EMBL" id="RKP50336.1"/>
    </source>
</evidence>
<keyword evidence="2 3" id="KW-0732">Signal</keyword>
<dbReference type="Pfam" id="PF00263">
    <property type="entry name" value="Secretin"/>
    <property type="match status" value="1"/>
</dbReference>
<comment type="subcellular location">
    <subcellularLocation>
        <location evidence="1 3 4">Cell outer membrane</location>
    </subcellularLocation>
</comment>
<evidence type="ECO:0000256" key="2">
    <source>
        <dbReference type="ARBA" id="ARBA00022729"/>
    </source>
</evidence>
<evidence type="ECO:0000256" key="1">
    <source>
        <dbReference type="ARBA" id="ARBA00004442"/>
    </source>
</evidence>